<evidence type="ECO:0000313" key="1">
    <source>
        <dbReference type="EMBL" id="DAD94860.1"/>
    </source>
</evidence>
<reference evidence="1" key="1">
    <citation type="journal article" date="2021" name="Proc. Natl. Acad. Sci. U.S.A.">
        <title>A Catalog of Tens of Thousands of Viruses from Human Metagenomes Reveals Hidden Associations with Chronic Diseases.</title>
        <authorList>
            <person name="Tisza M.J."/>
            <person name="Buck C.B."/>
        </authorList>
    </citation>
    <scope>NUCLEOTIDE SEQUENCE</scope>
    <source>
        <strain evidence="1">CtnRH7</strain>
    </source>
</reference>
<name>A0A8S5NKH0_9VIRU</name>
<dbReference type="EMBL" id="BK015183">
    <property type="protein sequence ID" value="DAD94860.1"/>
    <property type="molecule type" value="Genomic_DNA"/>
</dbReference>
<organism evidence="1">
    <name type="scientific">Microviridae sp. ctnRH7</name>
    <dbReference type="NCBI Taxonomy" id="2826745"/>
    <lineage>
        <taxon>Viruses</taxon>
        <taxon>Monodnaviria</taxon>
        <taxon>Sangervirae</taxon>
        <taxon>Phixviricota</taxon>
        <taxon>Malgrandaviricetes</taxon>
        <taxon>Petitvirales</taxon>
        <taxon>Microviridae</taxon>
    </lineage>
</organism>
<accession>A0A8S5NKH0</accession>
<protein>
    <submittedName>
        <fullName evidence="1">Uncharacterized protein</fullName>
    </submittedName>
</protein>
<sequence>MLLRLILLILWMVLDFGIMQKFIISVKEKHSGRDVIAPYIVNSLDGLGNYSERISPLGLVVIVDSIKEENQFVEPVKSTQDGN</sequence>
<proteinExistence type="predicted"/>